<accession>A0AAW4LBW9</accession>
<proteinExistence type="predicted"/>
<dbReference type="Gene3D" id="3.30.470.10">
    <property type="match status" value="1"/>
</dbReference>
<keyword evidence="2" id="KW-0032">Aminotransferase</keyword>
<gene>
    <name evidence="2" type="primary">pabB</name>
    <name evidence="2" type="ORF">KI809_13730</name>
</gene>
<dbReference type="InterPro" id="IPR036038">
    <property type="entry name" value="Aminotransferase-like"/>
</dbReference>
<evidence type="ECO:0000313" key="3">
    <source>
        <dbReference type="Proteomes" id="UP000811899"/>
    </source>
</evidence>
<protein>
    <submittedName>
        <fullName evidence="2">Aminodeoxychorismate synthase component I</fullName>
        <ecNumber evidence="2">2.6.1.85</ecNumber>
    </submittedName>
</protein>
<dbReference type="Pfam" id="PF00425">
    <property type="entry name" value="Chorismate_bind"/>
    <property type="match status" value="1"/>
</dbReference>
<dbReference type="AlphaFoldDB" id="A0AAW4LBW9"/>
<dbReference type="GO" id="GO:0000162">
    <property type="term" value="P:L-tryptophan biosynthetic process"/>
    <property type="evidence" value="ECO:0007669"/>
    <property type="project" value="TreeGrafter"/>
</dbReference>
<dbReference type="SUPFAM" id="SSF56322">
    <property type="entry name" value="ADC synthase"/>
    <property type="match status" value="1"/>
</dbReference>
<dbReference type="InterPro" id="IPR043132">
    <property type="entry name" value="BCAT-like_C"/>
</dbReference>
<dbReference type="PANTHER" id="PTHR11236:SF50">
    <property type="entry name" value="AMINODEOXYCHORISMATE SYNTHASE COMPONENT 1"/>
    <property type="match status" value="1"/>
</dbReference>
<dbReference type="InterPro" id="IPR001544">
    <property type="entry name" value="Aminotrans_IV"/>
</dbReference>
<dbReference type="InterPro" id="IPR005801">
    <property type="entry name" value="ADC_synthase"/>
</dbReference>
<comment type="caution">
    <text evidence="2">The sequence shown here is derived from an EMBL/GenBank/DDBJ whole genome shotgun (WGS) entry which is preliminary data.</text>
</comment>
<dbReference type="InterPro" id="IPR019999">
    <property type="entry name" value="Anth_synth_I-like"/>
</dbReference>
<dbReference type="InterPro" id="IPR015890">
    <property type="entry name" value="Chorismate_C"/>
</dbReference>
<dbReference type="SUPFAM" id="SSF56752">
    <property type="entry name" value="D-aminoacid aminotransferase-like PLP-dependent enzymes"/>
    <property type="match status" value="1"/>
</dbReference>
<feature type="domain" description="Chorismate-utilising enzyme C-terminal" evidence="1">
    <location>
        <begin position="108"/>
        <end position="362"/>
    </location>
</feature>
<reference evidence="2 3" key="1">
    <citation type="submission" date="2021-05" db="EMBL/GenBank/DDBJ databases">
        <title>The draft genome of Geobacter pelophilus DSM 12255.</title>
        <authorList>
            <person name="Xu Z."/>
            <person name="Masuda Y."/>
            <person name="Itoh H."/>
            <person name="Senoo K."/>
        </authorList>
    </citation>
    <scope>NUCLEOTIDE SEQUENCE [LARGE SCALE GENOMIC DNA]</scope>
    <source>
        <strain evidence="2 3">DSM 12255</strain>
    </source>
</reference>
<organism evidence="2 3">
    <name type="scientific">Geoanaerobacter pelophilus</name>
    <dbReference type="NCBI Taxonomy" id="60036"/>
    <lineage>
        <taxon>Bacteria</taxon>
        <taxon>Pseudomonadati</taxon>
        <taxon>Thermodesulfobacteriota</taxon>
        <taxon>Desulfuromonadia</taxon>
        <taxon>Geobacterales</taxon>
        <taxon>Geobacteraceae</taxon>
        <taxon>Geoanaerobacter</taxon>
    </lineage>
</organism>
<dbReference type="NCBIfam" id="TIGR00553">
    <property type="entry name" value="pabB"/>
    <property type="match status" value="1"/>
</dbReference>
<keyword evidence="2" id="KW-0808">Transferase</keyword>
<dbReference type="InterPro" id="IPR043131">
    <property type="entry name" value="BCAT-like_N"/>
</dbReference>
<dbReference type="Proteomes" id="UP000811899">
    <property type="component" value="Unassembled WGS sequence"/>
</dbReference>
<dbReference type="PRINTS" id="PR00095">
    <property type="entry name" value="ANTSNTHASEI"/>
</dbReference>
<sequence>MLDSTGDGEYPASYRFAGHAGTFVATLPAEVQPLLAELEAATQQGLHAVGFLAYEAASAINPVLPAVPPVPGLPLAWFALFRERHQVPAASGAQEGIAPKLQPGLGASDYANAVADIRRLIAAGDCYQINYTFPLSGVADCDPVAFYRHLLAAQRPSFGAFLDTGRFAVLSASPELFFARRGAKIVTRPMKGTAPRGRFPAEDREQIERLCHSQKEQAENLMIVDLLRNDLGMIAETGSVEVRELFACESYPTLHQLTSTVTARLRDDVGLSELLAALFPCGSVTGAPKRRAMEHIASLEGGARGVYCGAIGHLGPGGEATFSVAIRTLLLDRQTDTATMGVGSGITWDAEPLAEYAECLTKGKFLTSAPAPGLIESLRLENGCYHRLERHLARMAWSAGRLGHPFMAATARDLLLAHAAVVSGTRKVRLLLSSHGELSVASQQLEDNDSRPLRLAIAEEAVDPADPLLYLKTDRRERFERARQQRPDVDELLFCNLRGELTEGTYHSLVLRFGDRLVTPPLSAGLLPGTLREELLEQGKISEQTIIVEDLHAADDIWLINSVRGWRRAIIA</sequence>
<dbReference type="InterPro" id="IPR005802">
    <property type="entry name" value="ADC_synth_comp_1"/>
</dbReference>
<dbReference type="EMBL" id="JAHCVJ010000005">
    <property type="protein sequence ID" value="MBT0665362.1"/>
    <property type="molecule type" value="Genomic_DNA"/>
</dbReference>
<dbReference type="PANTHER" id="PTHR11236">
    <property type="entry name" value="AMINOBENZOATE/ANTHRANILATE SYNTHASE"/>
    <property type="match status" value="1"/>
</dbReference>
<keyword evidence="3" id="KW-1185">Reference proteome</keyword>
<dbReference type="EC" id="2.6.1.85" evidence="2"/>
<dbReference type="Gene3D" id="3.60.120.10">
    <property type="entry name" value="Anthranilate synthase"/>
    <property type="match status" value="1"/>
</dbReference>
<dbReference type="Gene3D" id="3.20.10.10">
    <property type="entry name" value="D-amino Acid Aminotransferase, subunit A, domain 2"/>
    <property type="match status" value="1"/>
</dbReference>
<dbReference type="Pfam" id="PF01063">
    <property type="entry name" value="Aminotran_4"/>
    <property type="match status" value="1"/>
</dbReference>
<evidence type="ECO:0000313" key="2">
    <source>
        <dbReference type="EMBL" id="MBT0665362.1"/>
    </source>
</evidence>
<dbReference type="GO" id="GO:0046820">
    <property type="term" value="F:4-amino-4-deoxychorismate synthase activity"/>
    <property type="evidence" value="ECO:0007669"/>
    <property type="project" value="UniProtKB-EC"/>
</dbReference>
<evidence type="ECO:0000259" key="1">
    <source>
        <dbReference type="Pfam" id="PF00425"/>
    </source>
</evidence>
<name>A0AAW4LBW9_9BACT</name>
<dbReference type="GO" id="GO:0009396">
    <property type="term" value="P:folic acid-containing compound biosynthetic process"/>
    <property type="evidence" value="ECO:0007669"/>
    <property type="project" value="InterPro"/>
</dbReference>